<organism evidence="2 3">
    <name type="scientific">Triticum urartu</name>
    <name type="common">Red wild einkorn</name>
    <name type="synonym">Crithodium urartu</name>
    <dbReference type="NCBI Taxonomy" id="4572"/>
    <lineage>
        <taxon>Eukaryota</taxon>
        <taxon>Viridiplantae</taxon>
        <taxon>Streptophyta</taxon>
        <taxon>Embryophyta</taxon>
        <taxon>Tracheophyta</taxon>
        <taxon>Spermatophyta</taxon>
        <taxon>Magnoliopsida</taxon>
        <taxon>Liliopsida</taxon>
        <taxon>Poales</taxon>
        <taxon>Poaceae</taxon>
        <taxon>BOP clade</taxon>
        <taxon>Pooideae</taxon>
        <taxon>Triticodae</taxon>
        <taxon>Triticeae</taxon>
        <taxon>Triticinae</taxon>
        <taxon>Triticum</taxon>
    </lineage>
</organism>
<reference evidence="3" key="1">
    <citation type="journal article" date="2013" name="Nature">
        <title>Draft genome of the wheat A-genome progenitor Triticum urartu.</title>
        <authorList>
            <person name="Ling H.Q."/>
            <person name="Zhao S."/>
            <person name="Liu D."/>
            <person name="Wang J."/>
            <person name="Sun H."/>
            <person name="Zhang C."/>
            <person name="Fan H."/>
            <person name="Li D."/>
            <person name="Dong L."/>
            <person name="Tao Y."/>
            <person name="Gao C."/>
            <person name="Wu H."/>
            <person name="Li Y."/>
            <person name="Cui Y."/>
            <person name="Guo X."/>
            <person name="Zheng S."/>
            <person name="Wang B."/>
            <person name="Yu K."/>
            <person name="Liang Q."/>
            <person name="Yang W."/>
            <person name="Lou X."/>
            <person name="Chen J."/>
            <person name="Feng M."/>
            <person name="Jian J."/>
            <person name="Zhang X."/>
            <person name="Luo G."/>
            <person name="Jiang Y."/>
            <person name="Liu J."/>
            <person name="Wang Z."/>
            <person name="Sha Y."/>
            <person name="Zhang B."/>
            <person name="Wu H."/>
            <person name="Tang D."/>
            <person name="Shen Q."/>
            <person name="Xue P."/>
            <person name="Zou S."/>
            <person name="Wang X."/>
            <person name="Liu X."/>
            <person name="Wang F."/>
            <person name="Yang Y."/>
            <person name="An X."/>
            <person name="Dong Z."/>
            <person name="Zhang K."/>
            <person name="Zhang X."/>
            <person name="Luo M.C."/>
            <person name="Dvorak J."/>
            <person name="Tong Y."/>
            <person name="Wang J."/>
            <person name="Yang H."/>
            <person name="Li Z."/>
            <person name="Wang D."/>
            <person name="Zhang A."/>
            <person name="Wang J."/>
        </authorList>
    </citation>
    <scope>NUCLEOTIDE SEQUENCE</scope>
    <source>
        <strain evidence="3">cv. G1812</strain>
    </source>
</reference>
<accession>A0A8R7RAP1</accession>
<evidence type="ECO:0000313" key="2">
    <source>
        <dbReference type="EnsemblPlants" id="TuG1812S0000688200.01.T01.s_cds8444"/>
    </source>
</evidence>
<dbReference type="AlphaFoldDB" id="A0A8R7RAP1"/>
<name>A0A8R7RAP1_TRIUA</name>
<evidence type="ECO:0000256" key="1">
    <source>
        <dbReference type="SAM" id="MobiDB-lite"/>
    </source>
</evidence>
<feature type="region of interest" description="Disordered" evidence="1">
    <location>
        <begin position="86"/>
        <end position="113"/>
    </location>
</feature>
<dbReference type="EnsemblPlants" id="TuG1812S0000688200.01.T01">
    <property type="protein sequence ID" value="TuG1812S0000688200.01.T01.s_cds8444"/>
    <property type="gene ID" value="TuG1812S0000688200.01"/>
</dbReference>
<dbReference type="Gramene" id="TuG1812S0000688200.01.T01">
    <property type="protein sequence ID" value="TuG1812S0000688200.01.T01.s_cds8444"/>
    <property type="gene ID" value="TuG1812S0000688200.01"/>
</dbReference>
<reference evidence="2" key="2">
    <citation type="submission" date="2022-06" db="UniProtKB">
        <authorList>
            <consortium name="EnsemblPlants"/>
        </authorList>
    </citation>
    <scope>IDENTIFICATION</scope>
</reference>
<proteinExistence type="predicted"/>
<feature type="compositionally biased region" description="Polar residues" evidence="1">
    <location>
        <begin position="86"/>
        <end position="96"/>
    </location>
</feature>
<protein>
    <submittedName>
        <fullName evidence="2">Uncharacterized protein</fullName>
    </submittedName>
</protein>
<evidence type="ECO:0000313" key="3">
    <source>
        <dbReference type="Proteomes" id="UP000015106"/>
    </source>
</evidence>
<dbReference type="Proteomes" id="UP000015106">
    <property type="component" value="Unassembled WGS sequence"/>
</dbReference>
<keyword evidence="3" id="KW-1185">Reference proteome</keyword>
<sequence>MGRLGRTGRAGGLAEPLAEALALEVRRVALAVGEVIGAADGGAVAAAEAGALEVVALRHAVPRLRHLGRRRPHLCMHINQTTVSRASSSREQTCSRARQRDVPVATRRTSRRRAEGALRRESAIGLLWLTRDDVLDRAILLLLRGTVCCLASKTN</sequence>